<dbReference type="EMBL" id="CAJNXB010004174">
    <property type="protein sequence ID" value="CAF3362213.1"/>
    <property type="molecule type" value="Genomic_DNA"/>
</dbReference>
<dbReference type="EMBL" id="CAJNYV010005874">
    <property type="protein sequence ID" value="CAF3787104.1"/>
    <property type="molecule type" value="Genomic_DNA"/>
</dbReference>
<dbReference type="AlphaFoldDB" id="A0A819B5I6"/>
<sequence length="233" mass="27348">MEEKPNKTKLKINACTYRRLSIEHEMNENIRKKNHLSNLHYYKHRENLFNKRIDSLRRNLEHIEPHVSDDTDDGETLMTPNCFARIQNHFRLLNFSTESEKRLLCQAPSYNKSSKQISNELPMILQKRNSTAIDQCVRRASFYQSRTPVNYSCRTTLNNHYSSPESVQQKVLNSFVNHQLADEQNKQMKNNERKAFLLKEFDELKHTIDDPHSSLSVLAALSRALLFLDSGIK</sequence>
<organism evidence="5 11">
    <name type="scientific">Rotaria socialis</name>
    <dbReference type="NCBI Taxonomy" id="392032"/>
    <lineage>
        <taxon>Eukaryota</taxon>
        <taxon>Metazoa</taxon>
        <taxon>Spiralia</taxon>
        <taxon>Gnathifera</taxon>
        <taxon>Rotifera</taxon>
        <taxon>Eurotatoria</taxon>
        <taxon>Bdelloidea</taxon>
        <taxon>Philodinida</taxon>
        <taxon>Philodinidae</taxon>
        <taxon>Rotaria</taxon>
    </lineage>
</organism>
<dbReference type="EMBL" id="CAJOBQ010000965">
    <property type="protein sequence ID" value="CAF4439636.1"/>
    <property type="molecule type" value="Genomic_DNA"/>
</dbReference>
<evidence type="ECO:0000313" key="5">
    <source>
        <dbReference type="EMBL" id="CAF3787104.1"/>
    </source>
</evidence>
<name>A0A819B5I6_9BILA</name>
<dbReference type="Proteomes" id="UP000663838">
    <property type="component" value="Unassembled WGS sequence"/>
</dbReference>
<dbReference type="EMBL" id="CAJOBS010000214">
    <property type="protein sequence ID" value="CAF4525556.1"/>
    <property type="molecule type" value="Genomic_DNA"/>
</dbReference>
<evidence type="ECO:0000313" key="12">
    <source>
        <dbReference type="Proteomes" id="UP000663873"/>
    </source>
</evidence>
<protein>
    <submittedName>
        <fullName evidence="5">Uncharacterized protein</fullName>
    </submittedName>
</protein>
<dbReference type="Proteomes" id="UP000663851">
    <property type="component" value="Unassembled WGS sequence"/>
</dbReference>
<reference evidence="5" key="1">
    <citation type="submission" date="2021-02" db="EMBL/GenBank/DDBJ databases">
        <authorList>
            <person name="Nowell W R."/>
        </authorList>
    </citation>
    <scope>NUCLEOTIDE SEQUENCE</scope>
</reference>
<dbReference type="Proteomes" id="UP000663833">
    <property type="component" value="Unassembled WGS sequence"/>
</dbReference>
<gene>
    <name evidence="4" type="ORF">FME351_LOCUS28317</name>
    <name evidence="3" type="ORF">GRG538_LOCUS27485</name>
    <name evidence="6" type="ORF">HFQ381_LOCUS5640</name>
    <name evidence="5" type="ORF">KIK155_LOCUS31660</name>
    <name evidence="2" type="ORF">LUA448_LOCUS15463</name>
    <name evidence="10" type="ORF">QYT958_LOCUS17167</name>
    <name evidence="1" type="ORF">TIS948_LOCUS24282</name>
    <name evidence="9" type="ORF">TOA249_LOCUS5339</name>
    <name evidence="8" type="ORF">TSG867_LOCUS16072</name>
    <name evidence="7" type="ORF">UJA718_LOCUS6610</name>
</gene>
<dbReference type="EMBL" id="CAJNYT010004760">
    <property type="protein sequence ID" value="CAF3687937.1"/>
    <property type="molecule type" value="Genomic_DNA"/>
</dbReference>
<evidence type="ECO:0000313" key="8">
    <source>
        <dbReference type="EMBL" id="CAF4439636.1"/>
    </source>
</evidence>
<dbReference type="Proteomes" id="UP000663872">
    <property type="component" value="Unassembled WGS sequence"/>
</dbReference>
<evidence type="ECO:0000313" key="3">
    <source>
        <dbReference type="EMBL" id="CAF3687937.1"/>
    </source>
</evidence>
<dbReference type="EMBL" id="CAJNYD010001876">
    <property type="protein sequence ID" value="CAF3377642.1"/>
    <property type="molecule type" value="Genomic_DNA"/>
</dbReference>
<dbReference type="EMBL" id="CAJNYU010003870">
    <property type="protein sequence ID" value="CAF3709820.1"/>
    <property type="molecule type" value="Genomic_DNA"/>
</dbReference>
<keyword evidence="12" id="KW-1185">Reference proteome</keyword>
<evidence type="ECO:0000313" key="10">
    <source>
        <dbReference type="EMBL" id="CAF4690456.1"/>
    </source>
</evidence>
<evidence type="ECO:0000313" key="9">
    <source>
        <dbReference type="EMBL" id="CAF4525556.1"/>
    </source>
</evidence>
<dbReference type="Proteomes" id="UP000663825">
    <property type="component" value="Unassembled WGS sequence"/>
</dbReference>
<dbReference type="Proteomes" id="UP000663848">
    <property type="component" value="Unassembled WGS sequence"/>
</dbReference>
<dbReference type="Proteomes" id="UP000663869">
    <property type="component" value="Unassembled WGS sequence"/>
</dbReference>
<evidence type="ECO:0000313" key="1">
    <source>
        <dbReference type="EMBL" id="CAF3362213.1"/>
    </source>
</evidence>
<dbReference type="OrthoDB" id="10016619at2759"/>
<dbReference type="Proteomes" id="UP000663873">
    <property type="component" value="Unassembled WGS sequence"/>
</dbReference>
<dbReference type="Proteomes" id="UP000663865">
    <property type="component" value="Unassembled WGS sequence"/>
</dbReference>
<comment type="caution">
    <text evidence="5">The sequence shown here is derived from an EMBL/GenBank/DDBJ whole genome shotgun (WGS) entry which is preliminary data.</text>
</comment>
<evidence type="ECO:0000313" key="11">
    <source>
        <dbReference type="Proteomes" id="UP000663865"/>
    </source>
</evidence>
<accession>A0A819B5I6</accession>
<evidence type="ECO:0000313" key="2">
    <source>
        <dbReference type="EMBL" id="CAF3377642.1"/>
    </source>
</evidence>
<dbReference type="EMBL" id="CAJOBP010000625">
    <property type="protein sequence ID" value="CAF4202017.1"/>
    <property type="molecule type" value="Genomic_DNA"/>
</dbReference>
<evidence type="ECO:0000313" key="6">
    <source>
        <dbReference type="EMBL" id="CAF4171619.1"/>
    </source>
</evidence>
<proteinExistence type="predicted"/>
<evidence type="ECO:0000313" key="4">
    <source>
        <dbReference type="EMBL" id="CAF3709820.1"/>
    </source>
</evidence>
<evidence type="ECO:0000313" key="7">
    <source>
        <dbReference type="EMBL" id="CAF4202017.1"/>
    </source>
</evidence>
<dbReference type="EMBL" id="CAJOBO010000240">
    <property type="protein sequence ID" value="CAF4171619.1"/>
    <property type="molecule type" value="Genomic_DNA"/>
</dbReference>
<dbReference type="EMBL" id="CAJOBR010002567">
    <property type="protein sequence ID" value="CAF4690456.1"/>
    <property type="molecule type" value="Genomic_DNA"/>
</dbReference>
<dbReference type="Proteomes" id="UP000663862">
    <property type="component" value="Unassembled WGS sequence"/>
</dbReference>